<dbReference type="AlphaFoldDB" id="A0A1I6MVD8"/>
<dbReference type="Proteomes" id="UP000198926">
    <property type="component" value="Unassembled WGS sequence"/>
</dbReference>
<sequence>MNSGRRNRPFTGIFRKNYKDFCKIRVMVSRWLNETTLR</sequence>
<accession>A0A1I6MVD8</accession>
<evidence type="ECO:0000313" key="1">
    <source>
        <dbReference type="EMBL" id="SFS19693.1"/>
    </source>
</evidence>
<protein>
    <submittedName>
        <fullName evidence="1">Uncharacterized protein</fullName>
    </submittedName>
</protein>
<proteinExistence type="predicted"/>
<dbReference type="EMBL" id="FOZM01000002">
    <property type="protein sequence ID" value="SFS19693.1"/>
    <property type="molecule type" value="Genomic_DNA"/>
</dbReference>
<gene>
    <name evidence="1" type="ORF">SAMN05444714_2306</name>
</gene>
<name>A0A1I6MVD8_9RHOB</name>
<keyword evidence="2" id="KW-1185">Reference proteome</keyword>
<evidence type="ECO:0000313" key="2">
    <source>
        <dbReference type="Proteomes" id="UP000198926"/>
    </source>
</evidence>
<organism evidence="1 2">
    <name type="scientific">Yoonia litorea</name>
    <dbReference type="NCBI Taxonomy" id="1123755"/>
    <lineage>
        <taxon>Bacteria</taxon>
        <taxon>Pseudomonadati</taxon>
        <taxon>Pseudomonadota</taxon>
        <taxon>Alphaproteobacteria</taxon>
        <taxon>Rhodobacterales</taxon>
        <taxon>Paracoccaceae</taxon>
        <taxon>Yoonia</taxon>
    </lineage>
</organism>
<reference evidence="1 2" key="1">
    <citation type="submission" date="2016-10" db="EMBL/GenBank/DDBJ databases">
        <authorList>
            <person name="de Groot N.N."/>
        </authorList>
    </citation>
    <scope>NUCLEOTIDE SEQUENCE [LARGE SCALE GENOMIC DNA]</scope>
    <source>
        <strain evidence="1 2">DSM 29433</strain>
    </source>
</reference>